<evidence type="ECO:0000256" key="4">
    <source>
        <dbReference type="ARBA" id="ARBA00012142"/>
    </source>
</evidence>
<comment type="pathway">
    <text evidence="2 13">Carbohydrate degradation; glycolysis; pyruvate from D-glyceraldehyde 3-phosphate: step 5/5.</text>
</comment>
<dbReference type="Gene3D" id="3.20.20.60">
    <property type="entry name" value="Phosphoenolpyruvate-binding domains"/>
    <property type="match status" value="1"/>
</dbReference>
<feature type="domain" description="Pyruvate kinase barrel" evidence="14">
    <location>
        <begin position="61"/>
        <end position="389"/>
    </location>
</feature>
<keyword evidence="8 13" id="KW-0418">Kinase</keyword>
<dbReference type="GO" id="GO:0016301">
    <property type="term" value="F:kinase activity"/>
    <property type="evidence" value="ECO:0007669"/>
    <property type="project" value="UniProtKB-KW"/>
</dbReference>
<dbReference type="EMBL" id="AP028916">
    <property type="protein sequence ID" value="BES97973.1"/>
    <property type="molecule type" value="Genomic_DNA"/>
</dbReference>
<evidence type="ECO:0000256" key="2">
    <source>
        <dbReference type="ARBA" id="ARBA00004997"/>
    </source>
</evidence>
<protein>
    <recommendedName>
        <fullName evidence="4 13">Pyruvate kinase</fullName>
        <ecNumber evidence="4 13">2.7.1.40</ecNumber>
    </recommendedName>
</protein>
<keyword evidence="5 13" id="KW-0808">Transferase</keyword>
<dbReference type="InterPro" id="IPR011037">
    <property type="entry name" value="Pyrv_Knase-like_insert_dom_sf"/>
</dbReference>
<dbReference type="InterPro" id="IPR001697">
    <property type="entry name" value="Pyr_Knase"/>
</dbReference>
<evidence type="ECO:0000256" key="9">
    <source>
        <dbReference type="ARBA" id="ARBA00022840"/>
    </source>
</evidence>
<dbReference type="InterPro" id="IPR015795">
    <property type="entry name" value="Pyrv_Knase_C"/>
</dbReference>
<evidence type="ECO:0000256" key="5">
    <source>
        <dbReference type="ARBA" id="ARBA00022679"/>
    </source>
</evidence>
<evidence type="ECO:0000259" key="14">
    <source>
        <dbReference type="Pfam" id="PF00224"/>
    </source>
</evidence>
<dbReference type="InterPro" id="IPR036918">
    <property type="entry name" value="Pyrv_Knase_C_sf"/>
</dbReference>
<accession>A0ABN7B154</accession>
<evidence type="ECO:0000256" key="6">
    <source>
        <dbReference type="ARBA" id="ARBA00022723"/>
    </source>
</evidence>
<evidence type="ECO:0000256" key="10">
    <source>
        <dbReference type="ARBA" id="ARBA00022842"/>
    </source>
</evidence>
<feature type="domain" description="Pyruvate kinase C-terminal" evidence="15">
    <location>
        <begin position="425"/>
        <end position="542"/>
    </location>
</feature>
<evidence type="ECO:0000259" key="15">
    <source>
        <dbReference type="Pfam" id="PF02887"/>
    </source>
</evidence>
<keyword evidence="10 13" id="KW-0460">Magnesium</keyword>
<evidence type="ECO:0000256" key="3">
    <source>
        <dbReference type="ARBA" id="ARBA00008663"/>
    </source>
</evidence>
<evidence type="ECO:0000313" key="17">
    <source>
        <dbReference type="Proteomes" id="UP001307889"/>
    </source>
</evidence>
<name>A0ABN7B154_9HEMI</name>
<evidence type="ECO:0000256" key="1">
    <source>
        <dbReference type="ARBA" id="ARBA00001958"/>
    </source>
</evidence>
<dbReference type="Pfam" id="PF02887">
    <property type="entry name" value="PK_C"/>
    <property type="match status" value="1"/>
</dbReference>
<evidence type="ECO:0000256" key="8">
    <source>
        <dbReference type="ARBA" id="ARBA00022777"/>
    </source>
</evidence>
<keyword evidence="7" id="KW-0547">Nucleotide-binding</keyword>
<evidence type="ECO:0000256" key="13">
    <source>
        <dbReference type="RuleBase" id="RU000504"/>
    </source>
</evidence>
<gene>
    <name evidence="16" type="ORF">NTJ_10788</name>
</gene>
<evidence type="ECO:0000256" key="12">
    <source>
        <dbReference type="ARBA" id="ARBA00023317"/>
    </source>
</evidence>
<dbReference type="SUPFAM" id="SSF50800">
    <property type="entry name" value="PK beta-barrel domain-like"/>
    <property type="match status" value="1"/>
</dbReference>
<comment type="catalytic activity">
    <reaction evidence="13">
        <text>pyruvate + ATP = phosphoenolpyruvate + ADP + H(+)</text>
        <dbReference type="Rhea" id="RHEA:18157"/>
        <dbReference type="ChEBI" id="CHEBI:15361"/>
        <dbReference type="ChEBI" id="CHEBI:15378"/>
        <dbReference type="ChEBI" id="CHEBI:30616"/>
        <dbReference type="ChEBI" id="CHEBI:58702"/>
        <dbReference type="ChEBI" id="CHEBI:456216"/>
        <dbReference type="EC" id="2.7.1.40"/>
    </reaction>
</comment>
<keyword evidence="17" id="KW-1185">Reference proteome</keyword>
<dbReference type="PRINTS" id="PR01050">
    <property type="entry name" value="PYRUVTKNASE"/>
</dbReference>
<evidence type="ECO:0000256" key="11">
    <source>
        <dbReference type="ARBA" id="ARBA00023152"/>
    </source>
</evidence>
<evidence type="ECO:0000313" key="16">
    <source>
        <dbReference type="EMBL" id="BES97973.1"/>
    </source>
</evidence>
<dbReference type="Proteomes" id="UP001307889">
    <property type="component" value="Chromosome 8"/>
</dbReference>
<proteinExistence type="inferred from homology"/>
<dbReference type="Pfam" id="PF00224">
    <property type="entry name" value="PK"/>
    <property type="match status" value="1"/>
</dbReference>
<comment type="cofactor">
    <cofactor evidence="1">
        <name>K(+)</name>
        <dbReference type="ChEBI" id="CHEBI:29103"/>
    </cofactor>
</comment>
<dbReference type="NCBIfam" id="TIGR01064">
    <property type="entry name" value="pyruv_kin"/>
    <property type="match status" value="1"/>
</dbReference>
<reference evidence="16 17" key="1">
    <citation type="submission" date="2023-09" db="EMBL/GenBank/DDBJ databases">
        <title>Nesidiocoris tenuis whole genome shotgun sequence.</title>
        <authorList>
            <person name="Shibata T."/>
            <person name="Shimoda M."/>
            <person name="Kobayashi T."/>
            <person name="Uehara T."/>
        </authorList>
    </citation>
    <scope>NUCLEOTIDE SEQUENCE [LARGE SCALE GENOMIC DNA]</scope>
    <source>
        <strain evidence="16 17">Japan</strain>
    </source>
</reference>
<dbReference type="InterPro" id="IPR015806">
    <property type="entry name" value="Pyrv_Knase_insert_dom_sf"/>
</dbReference>
<dbReference type="InterPro" id="IPR015793">
    <property type="entry name" value="Pyrv_Knase_brl"/>
</dbReference>
<dbReference type="InterPro" id="IPR015813">
    <property type="entry name" value="Pyrv/PenolPyrv_kinase-like_dom"/>
</dbReference>
<dbReference type="PANTHER" id="PTHR11817">
    <property type="entry name" value="PYRUVATE KINASE"/>
    <property type="match status" value="1"/>
</dbReference>
<evidence type="ECO:0000256" key="7">
    <source>
        <dbReference type="ARBA" id="ARBA00022741"/>
    </source>
</evidence>
<comment type="similarity">
    <text evidence="3 13">Belongs to the pyruvate kinase family.</text>
</comment>
<dbReference type="Gene3D" id="2.40.33.10">
    <property type="entry name" value="PK beta-barrel domain-like"/>
    <property type="match status" value="1"/>
</dbReference>
<sequence>MQEIMTKCHNFNPYNVMVMPWERPNPYKPLKMQDSATFKTRLLEHNANLDVESPLSPALLTKIMCTVGESTLEPQVFGRMMAQGMALARIDMGVGSRSAALDVIKKTRECAMEYSSSIQRVAPIAIVAELKGPQILIGALDKVEEIVLEEGDTIILTTNPAFDQKGTKDCIFVDHKELAFVLKPKDKILLNYGRIALSVRGCYDNEIVSEVITGGTLKSHSDVTVIDVPLNIPYLTDKDKKDIEALTAEEIDVLIVPRVEDRKSLEAVRKVIGVRRTCIQLLAKIDTKLGYKNFEELIESADGVIIDRGRLSVELSTEKVMQAQKTMVARANKAGKPAFVVCEYLNSMVTRSCPTFAEATDVINAILEGADGLTLCDETARGLYPALTVRTLCKLCREAEAQTWTTDLWSTLIEKAAPPIDPAFAIAISAVEAAHKAHATAIVVTSTSGTSAKFLASYRPRCPIIAVTRYGSVARKLQLYRAVWPLHYIVAPNPSWCLDVDLRLQFGINAAKTNGLVKPGDPLVLVSGWRQGAGFTNNIRIVYASMEEPWVLPYTPVVVS</sequence>
<keyword evidence="11 13" id="KW-0324">Glycolysis</keyword>
<dbReference type="Gene3D" id="3.40.1380.20">
    <property type="entry name" value="Pyruvate kinase, C-terminal domain"/>
    <property type="match status" value="1"/>
</dbReference>
<dbReference type="SUPFAM" id="SSF52935">
    <property type="entry name" value="PK C-terminal domain-like"/>
    <property type="match status" value="1"/>
</dbReference>
<organism evidence="16 17">
    <name type="scientific">Nesidiocoris tenuis</name>
    <dbReference type="NCBI Taxonomy" id="355587"/>
    <lineage>
        <taxon>Eukaryota</taxon>
        <taxon>Metazoa</taxon>
        <taxon>Ecdysozoa</taxon>
        <taxon>Arthropoda</taxon>
        <taxon>Hexapoda</taxon>
        <taxon>Insecta</taxon>
        <taxon>Pterygota</taxon>
        <taxon>Neoptera</taxon>
        <taxon>Paraneoptera</taxon>
        <taxon>Hemiptera</taxon>
        <taxon>Heteroptera</taxon>
        <taxon>Panheteroptera</taxon>
        <taxon>Cimicomorpha</taxon>
        <taxon>Miridae</taxon>
        <taxon>Dicyphina</taxon>
        <taxon>Nesidiocoris</taxon>
    </lineage>
</organism>
<keyword evidence="12 16" id="KW-0670">Pyruvate</keyword>
<dbReference type="SUPFAM" id="SSF51621">
    <property type="entry name" value="Phosphoenolpyruvate/pyruvate domain"/>
    <property type="match status" value="1"/>
</dbReference>
<keyword evidence="9" id="KW-0067">ATP-binding</keyword>
<keyword evidence="6" id="KW-0479">Metal-binding</keyword>
<dbReference type="InterPro" id="IPR040442">
    <property type="entry name" value="Pyrv_kinase-like_dom_sf"/>
</dbReference>
<dbReference type="EC" id="2.7.1.40" evidence="4 13"/>